<accession>A0A0S1MI75</accession>
<reference evidence="2" key="1">
    <citation type="submission" date="2015-07" db="EMBL/GenBank/DDBJ databases">
        <title>Elucidating the P. pachyrhizi secretome and potential effectors.</title>
        <authorList>
            <person name="de Carvalho M.C.C.G."/>
            <person name="Nascimento L.C."/>
            <person name="Darben L.M."/>
            <person name="Polizel-Podanosqui A.M."/>
            <person name="Lopes-Caitar V.S."/>
            <person name="Rocha C.S."/>
            <person name="Qi M."/>
            <person name="Carazolle M."/>
            <person name="Kuwahara M.K."/>
            <person name="Pereira G.A.G."/>
            <person name="Abdelnoor R.V."/>
            <person name="Whitham S.A."/>
            <person name="Marcelino-Guimaraes F.C."/>
        </authorList>
    </citation>
    <scope>NUCLEOTIDE SEQUENCE</scope>
</reference>
<proteinExistence type="evidence at transcript level"/>
<protein>
    <recommendedName>
        <fullName evidence="3">Secreted protein</fullName>
    </recommendedName>
</protein>
<sequence length="71" mass="7828">MRSSSCILRLSSSTSLFVGGLSLLTPTVSNVHGLQAAKQFWHVPFSLKRHLTLCFRQASQALLERCLARLG</sequence>
<feature type="signal peptide" evidence="1">
    <location>
        <begin position="1"/>
        <end position="22"/>
    </location>
</feature>
<dbReference type="EMBL" id="KT246500">
    <property type="protein sequence ID" value="ALL40591.1"/>
    <property type="molecule type" value="mRNA"/>
</dbReference>
<evidence type="ECO:0008006" key="3">
    <source>
        <dbReference type="Google" id="ProtNLM"/>
    </source>
</evidence>
<feature type="chain" id="PRO_5006589099" description="Secreted protein" evidence="1">
    <location>
        <begin position="23"/>
        <end position="71"/>
    </location>
</feature>
<evidence type="ECO:0000256" key="1">
    <source>
        <dbReference type="SAM" id="SignalP"/>
    </source>
</evidence>
<dbReference type="AlphaFoldDB" id="A0A0S1MI75"/>
<evidence type="ECO:0000313" key="2">
    <source>
        <dbReference type="EMBL" id="ALL40591.1"/>
    </source>
</evidence>
<organism evidence="2">
    <name type="scientific">Phakopsora pachyrhizi</name>
    <name type="common">Asian soybean rust disease fungus</name>
    <dbReference type="NCBI Taxonomy" id="170000"/>
    <lineage>
        <taxon>Eukaryota</taxon>
        <taxon>Fungi</taxon>
        <taxon>Dikarya</taxon>
        <taxon>Basidiomycota</taxon>
        <taxon>Pucciniomycotina</taxon>
        <taxon>Pucciniomycetes</taxon>
        <taxon>Pucciniales</taxon>
        <taxon>Phakopsoraceae</taxon>
        <taxon>Phakopsora</taxon>
    </lineage>
</organism>
<name>A0A0S1MI75_PHAPC</name>
<keyword evidence="1" id="KW-0732">Signal</keyword>